<protein>
    <submittedName>
        <fullName evidence="1">Uncharacterized protein</fullName>
    </submittedName>
</protein>
<evidence type="ECO:0000313" key="2">
    <source>
        <dbReference type="Proteomes" id="UP000253846"/>
    </source>
</evidence>
<dbReference type="EMBL" id="UFTD01000002">
    <property type="protein sequence ID" value="SSZ40692.1"/>
    <property type="molecule type" value="Genomic_DNA"/>
</dbReference>
<organism evidence="1 2">
    <name type="scientific">Bartonella grahamii</name>
    <dbReference type="NCBI Taxonomy" id="33045"/>
    <lineage>
        <taxon>Bacteria</taxon>
        <taxon>Pseudomonadati</taxon>
        <taxon>Pseudomonadota</taxon>
        <taxon>Alphaproteobacteria</taxon>
        <taxon>Hyphomicrobiales</taxon>
        <taxon>Bartonellaceae</taxon>
        <taxon>Bartonella</taxon>
    </lineage>
</organism>
<accession>A0A336NEJ0</accession>
<sequence>MFIFLAVKLTGKQHNVTARFNILELESLLKLIFCRLAGY</sequence>
<name>A0A336NEJ0_BARGR</name>
<dbReference type="AlphaFoldDB" id="A0A336NEJ0"/>
<gene>
    <name evidence="1" type="ORF">NCTC12860_01847</name>
</gene>
<reference evidence="1 2" key="1">
    <citation type="submission" date="2018-06" db="EMBL/GenBank/DDBJ databases">
        <authorList>
            <consortium name="Pathogen Informatics"/>
            <person name="Doyle S."/>
        </authorList>
    </citation>
    <scope>NUCLEOTIDE SEQUENCE [LARGE SCALE GENOMIC DNA]</scope>
    <source>
        <strain evidence="1 2">NCTC12860</strain>
    </source>
</reference>
<proteinExistence type="predicted"/>
<evidence type="ECO:0000313" key="1">
    <source>
        <dbReference type="EMBL" id="SSZ40692.1"/>
    </source>
</evidence>
<dbReference type="Proteomes" id="UP000253846">
    <property type="component" value="Unassembled WGS sequence"/>
</dbReference>